<evidence type="ECO:0000313" key="3">
    <source>
        <dbReference type="Proteomes" id="UP001153292"/>
    </source>
</evidence>
<dbReference type="Proteomes" id="UP001153292">
    <property type="component" value="Chromosome 12"/>
</dbReference>
<dbReference type="SUPFAM" id="SSF56112">
    <property type="entry name" value="Protein kinase-like (PK-like)"/>
    <property type="match status" value="1"/>
</dbReference>
<reference evidence="2" key="1">
    <citation type="submission" date="2021-12" db="EMBL/GenBank/DDBJ databases">
        <authorList>
            <person name="King R."/>
        </authorList>
    </citation>
    <scope>NUCLEOTIDE SEQUENCE</scope>
</reference>
<organism evidence="2 3">
    <name type="scientific">Chilo suppressalis</name>
    <name type="common">Asiatic rice borer moth</name>
    <dbReference type="NCBI Taxonomy" id="168631"/>
    <lineage>
        <taxon>Eukaryota</taxon>
        <taxon>Metazoa</taxon>
        <taxon>Ecdysozoa</taxon>
        <taxon>Arthropoda</taxon>
        <taxon>Hexapoda</taxon>
        <taxon>Insecta</taxon>
        <taxon>Pterygota</taxon>
        <taxon>Neoptera</taxon>
        <taxon>Endopterygota</taxon>
        <taxon>Lepidoptera</taxon>
        <taxon>Glossata</taxon>
        <taxon>Ditrysia</taxon>
        <taxon>Pyraloidea</taxon>
        <taxon>Crambidae</taxon>
        <taxon>Crambinae</taxon>
        <taxon>Chilo</taxon>
    </lineage>
</organism>
<dbReference type="Gene3D" id="3.90.1200.10">
    <property type="match status" value="1"/>
</dbReference>
<dbReference type="InterPro" id="IPR011009">
    <property type="entry name" value="Kinase-like_dom_sf"/>
</dbReference>
<protein>
    <recommendedName>
        <fullName evidence="1">CHK kinase-like domain-containing protein</fullName>
    </recommendedName>
</protein>
<accession>A0ABN8L7H5</accession>
<dbReference type="Pfam" id="PF02958">
    <property type="entry name" value="EcKL"/>
    <property type="match status" value="1"/>
</dbReference>
<dbReference type="PANTHER" id="PTHR11012">
    <property type="entry name" value="PROTEIN KINASE-LIKE DOMAIN-CONTAINING"/>
    <property type="match status" value="1"/>
</dbReference>
<feature type="domain" description="CHK kinase-like" evidence="1">
    <location>
        <begin position="181"/>
        <end position="367"/>
    </location>
</feature>
<name>A0ABN8L7H5_CHISP</name>
<gene>
    <name evidence="2" type="ORF">CHILSU_LOCUS2041</name>
</gene>
<evidence type="ECO:0000259" key="1">
    <source>
        <dbReference type="SMART" id="SM00587"/>
    </source>
</evidence>
<sequence length="447" mass="51713">MSIVIYILKFISCALDFRIGLKEDSGILITYPTAVCILACEVMSDCISDCVEISKNKNEGNVELNINKCIKRITQIEGFQDYKVEVQDVTTNGGNYMAILQTINIKGKTETAYKEIKLFVKNKVQSLQDSIMLLDEFYKREVFYYNELSTIYDELQDEANIPINERLRRVKSYNESNLEAIILENMSEKGFTTRNRLEPISLQFAEMSVKQLAKFHALSFVFKCKKPESMKVKPLNYYPVKVTTEWEDYLVNACTAAANCLDSDLKVRLENFKEKIVQVYKNYVGFPADKSTCLCHGDFRANNILVKEEDGDIKDLIVVDYQTIHYGSPVTDFIYFIFTGTDQKFRGAHLDDMKELYYETLEKFMGEFGVKVHEVYPKKRFEKEYRDYLDIGLTMFLVLAPLMLCSADDVPDLHNDSVSKINFSFDNAECNERLRGIVENFTQWGYL</sequence>
<dbReference type="EMBL" id="OU963905">
    <property type="protein sequence ID" value="CAH2981502.1"/>
    <property type="molecule type" value="Genomic_DNA"/>
</dbReference>
<dbReference type="PANTHER" id="PTHR11012:SF30">
    <property type="entry name" value="PROTEIN KINASE-LIKE DOMAIN-CONTAINING"/>
    <property type="match status" value="1"/>
</dbReference>
<dbReference type="InterPro" id="IPR004119">
    <property type="entry name" value="EcKL"/>
</dbReference>
<dbReference type="SMART" id="SM00587">
    <property type="entry name" value="CHK"/>
    <property type="match status" value="1"/>
</dbReference>
<dbReference type="InterPro" id="IPR015897">
    <property type="entry name" value="CHK_kinase-like"/>
</dbReference>
<proteinExistence type="predicted"/>
<keyword evidence="3" id="KW-1185">Reference proteome</keyword>
<evidence type="ECO:0000313" key="2">
    <source>
        <dbReference type="EMBL" id="CAH2981502.1"/>
    </source>
</evidence>